<protein>
    <recommendedName>
        <fullName evidence="2">OB domain-containing protein</fullName>
    </recommendedName>
</protein>
<sequence length="138" mass="15039">GLNSPFHLSCRLAEVSTDLAGREVVLGGTVVATRSLTTRDGRPFLAATIEDETGASQEITVWPDTYEGTREVWQVGTPVVATVRVRNRDERLQLGVQRAVAYVEGEFDPASLAMPRGNGNGNRRRNHEQGATPNDNHV</sequence>
<proteinExistence type="predicted"/>
<dbReference type="InterPro" id="IPR004365">
    <property type="entry name" value="NA-bd_OB_tRNA"/>
</dbReference>
<feature type="region of interest" description="Disordered" evidence="1">
    <location>
        <begin position="110"/>
        <end position="138"/>
    </location>
</feature>
<dbReference type="GO" id="GO:0003676">
    <property type="term" value="F:nucleic acid binding"/>
    <property type="evidence" value="ECO:0007669"/>
    <property type="project" value="InterPro"/>
</dbReference>
<reference evidence="3" key="1">
    <citation type="journal article" date="2014" name="Front. Microbiol.">
        <title>High frequency of phylogenetically diverse reductive dehalogenase-homologous genes in deep subseafloor sedimentary metagenomes.</title>
        <authorList>
            <person name="Kawai M."/>
            <person name="Futagami T."/>
            <person name="Toyoda A."/>
            <person name="Takaki Y."/>
            <person name="Nishi S."/>
            <person name="Hori S."/>
            <person name="Arai W."/>
            <person name="Tsubouchi T."/>
            <person name="Morono Y."/>
            <person name="Uchiyama I."/>
            <person name="Ito T."/>
            <person name="Fujiyama A."/>
            <person name="Inagaki F."/>
            <person name="Takami H."/>
        </authorList>
    </citation>
    <scope>NUCLEOTIDE SEQUENCE</scope>
    <source>
        <strain evidence="3">Expedition CK06-06</strain>
    </source>
</reference>
<evidence type="ECO:0000259" key="2">
    <source>
        <dbReference type="Pfam" id="PF01336"/>
    </source>
</evidence>
<accession>X0ZTQ3</accession>
<comment type="caution">
    <text evidence="3">The sequence shown here is derived from an EMBL/GenBank/DDBJ whole genome shotgun (WGS) entry which is preliminary data.</text>
</comment>
<gene>
    <name evidence="3" type="ORF">S01H1_84260</name>
</gene>
<organism evidence="3">
    <name type="scientific">marine sediment metagenome</name>
    <dbReference type="NCBI Taxonomy" id="412755"/>
    <lineage>
        <taxon>unclassified sequences</taxon>
        <taxon>metagenomes</taxon>
        <taxon>ecological metagenomes</taxon>
    </lineage>
</organism>
<feature type="non-terminal residue" evidence="3">
    <location>
        <position position="138"/>
    </location>
</feature>
<feature type="compositionally biased region" description="Polar residues" evidence="1">
    <location>
        <begin position="129"/>
        <end position="138"/>
    </location>
</feature>
<feature type="non-terminal residue" evidence="3">
    <location>
        <position position="1"/>
    </location>
</feature>
<dbReference type="AlphaFoldDB" id="X0ZTQ3"/>
<dbReference type="CDD" id="cd04485">
    <property type="entry name" value="DnaE_OBF"/>
    <property type="match status" value="1"/>
</dbReference>
<evidence type="ECO:0000313" key="3">
    <source>
        <dbReference type="EMBL" id="GAG51561.1"/>
    </source>
</evidence>
<feature type="domain" description="OB" evidence="2">
    <location>
        <begin position="24"/>
        <end position="97"/>
    </location>
</feature>
<dbReference type="Pfam" id="PF01336">
    <property type="entry name" value="tRNA_anti-codon"/>
    <property type="match status" value="1"/>
</dbReference>
<evidence type="ECO:0000256" key="1">
    <source>
        <dbReference type="SAM" id="MobiDB-lite"/>
    </source>
</evidence>
<dbReference type="EMBL" id="BARS01057476">
    <property type="protein sequence ID" value="GAG51561.1"/>
    <property type="molecule type" value="Genomic_DNA"/>
</dbReference>
<name>X0ZTQ3_9ZZZZ</name>